<feature type="signal peptide" evidence="1">
    <location>
        <begin position="1"/>
        <end position="29"/>
    </location>
</feature>
<evidence type="ECO:0000313" key="2">
    <source>
        <dbReference type="EMBL" id="TDR41746.1"/>
    </source>
</evidence>
<organism evidence="2 3">
    <name type="scientific">Tahibacter aquaticus</name>
    <dbReference type="NCBI Taxonomy" id="520092"/>
    <lineage>
        <taxon>Bacteria</taxon>
        <taxon>Pseudomonadati</taxon>
        <taxon>Pseudomonadota</taxon>
        <taxon>Gammaproteobacteria</taxon>
        <taxon>Lysobacterales</taxon>
        <taxon>Rhodanobacteraceae</taxon>
        <taxon>Tahibacter</taxon>
    </lineage>
</organism>
<accession>A0A4R6YTT0</accession>
<evidence type="ECO:0008006" key="4">
    <source>
        <dbReference type="Google" id="ProtNLM"/>
    </source>
</evidence>
<keyword evidence="3" id="KW-1185">Reference proteome</keyword>
<dbReference type="InterPro" id="IPR016186">
    <property type="entry name" value="C-type_lectin-like/link_sf"/>
</dbReference>
<sequence>MNLLIKRGRRFGIASAILLAASASAPALAAKQAFVTSIADSGILGNWADAGGNVGLAAGDAICVARATAANLPNPGDYVAWLSDSTNDAYCRIHGFNGTKANLCGQATLPAGAGPWQRVDGTPFMAVIERAIEGDVYMPLSLDEFGATVNNQRLYTGTTPDGTVTDLHCGNWLIDDDVRVGSTSQTYPGWTQVAGRAFCNSGRLACMQKGAGPALSLPPSGGKQAFITRELSTGNLGTSPLAGGNSGLAAADAICRNSAQAANLYEPQSYKAYIAAGSNPAARFQNDGPWFRLDGVRFADDFAQISSGFVRAPLNLTETGLYRNSFVNYAWTGVDNNGSFGVNCSGWNASSGAGWTSLPEANGPRWPRSYLDSVGCSLLQALYCLSDSDLLFRYGFD</sequence>
<name>A0A4R6YTT0_9GAMM</name>
<dbReference type="Gene3D" id="3.10.100.10">
    <property type="entry name" value="Mannose-Binding Protein A, subunit A"/>
    <property type="match status" value="2"/>
</dbReference>
<dbReference type="InterPro" id="IPR016187">
    <property type="entry name" value="CTDL_fold"/>
</dbReference>
<gene>
    <name evidence="2" type="ORF">DFR29_110230</name>
</gene>
<reference evidence="2 3" key="1">
    <citation type="submission" date="2019-03" db="EMBL/GenBank/DDBJ databases">
        <title>Genomic Encyclopedia of Type Strains, Phase IV (KMG-IV): sequencing the most valuable type-strain genomes for metagenomic binning, comparative biology and taxonomic classification.</title>
        <authorList>
            <person name="Goeker M."/>
        </authorList>
    </citation>
    <scope>NUCLEOTIDE SEQUENCE [LARGE SCALE GENOMIC DNA]</scope>
    <source>
        <strain evidence="2 3">DSM 21667</strain>
    </source>
</reference>
<feature type="chain" id="PRO_5020497508" description="DUF1554 domain-containing protein" evidence="1">
    <location>
        <begin position="30"/>
        <end position="397"/>
    </location>
</feature>
<dbReference type="EMBL" id="SNZH01000010">
    <property type="protein sequence ID" value="TDR41746.1"/>
    <property type="molecule type" value="Genomic_DNA"/>
</dbReference>
<dbReference type="SUPFAM" id="SSF56436">
    <property type="entry name" value="C-type lectin-like"/>
    <property type="match status" value="1"/>
</dbReference>
<protein>
    <recommendedName>
        <fullName evidence="4">DUF1554 domain-containing protein</fullName>
    </recommendedName>
</protein>
<keyword evidence="1" id="KW-0732">Signal</keyword>
<comment type="caution">
    <text evidence="2">The sequence shown here is derived from an EMBL/GenBank/DDBJ whole genome shotgun (WGS) entry which is preliminary data.</text>
</comment>
<evidence type="ECO:0000313" key="3">
    <source>
        <dbReference type="Proteomes" id="UP000295293"/>
    </source>
</evidence>
<dbReference type="Proteomes" id="UP000295293">
    <property type="component" value="Unassembled WGS sequence"/>
</dbReference>
<dbReference type="AlphaFoldDB" id="A0A4R6YTT0"/>
<evidence type="ECO:0000256" key="1">
    <source>
        <dbReference type="SAM" id="SignalP"/>
    </source>
</evidence>
<proteinExistence type="predicted"/>
<dbReference type="RefSeq" id="WP_166654155.1">
    <property type="nucleotide sequence ID" value="NZ_SNZH01000010.1"/>
</dbReference>